<organism evidence="2 3">
    <name type="scientific">Phaeodactylibacter luteus</name>
    <dbReference type="NCBI Taxonomy" id="1564516"/>
    <lineage>
        <taxon>Bacteria</taxon>
        <taxon>Pseudomonadati</taxon>
        <taxon>Bacteroidota</taxon>
        <taxon>Saprospiria</taxon>
        <taxon>Saprospirales</taxon>
        <taxon>Haliscomenobacteraceae</taxon>
        <taxon>Phaeodactylibacter</taxon>
    </lineage>
</organism>
<dbReference type="EMBL" id="VOOR01000005">
    <property type="protein sequence ID" value="TXB67970.1"/>
    <property type="molecule type" value="Genomic_DNA"/>
</dbReference>
<name>A0A5C6S283_9BACT</name>
<feature type="domain" description="Nucleotidyl transferase" evidence="1">
    <location>
        <begin position="7"/>
        <end position="183"/>
    </location>
</feature>
<evidence type="ECO:0000313" key="3">
    <source>
        <dbReference type="Proteomes" id="UP000321580"/>
    </source>
</evidence>
<dbReference type="InterPro" id="IPR005835">
    <property type="entry name" value="NTP_transferase_dom"/>
</dbReference>
<sequence>MKPTLLILAAGMGSRYGGLKQLDGLGPNGEVIIEYSIYDAIRAGFGKVVFVIRKDIEGAFRERFGNQFAGQIAIDYAFQAINTPVTGIAELPEREKPWGTAHAVLVAHDKIQEPFAVINADDYYGISSFKSMAEFLKNDCTPSHYSMIGYQLDKTLSDAGHVNRGVCEVSSEGHLTDVVERHKITRSPEGITYEEDGSRHHLQPDALVSMNFWGFHPNIFEETRKRFVQFVADHADSPKAEFYIPLVVNDLINRGDIELSVIPNAERWYGVTYQEDKPMVQAAFQSLTEAGHYPEQLFGPAQ</sequence>
<accession>A0A5C6S283</accession>
<dbReference type="Gene3D" id="3.90.550.10">
    <property type="entry name" value="Spore Coat Polysaccharide Biosynthesis Protein SpsA, Chain A"/>
    <property type="match status" value="1"/>
</dbReference>
<dbReference type="GO" id="GO:0016740">
    <property type="term" value="F:transferase activity"/>
    <property type="evidence" value="ECO:0007669"/>
    <property type="project" value="UniProtKB-KW"/>
</dbReference>
<dbReference type="Proteomes" id="UP000321580">
    <property type="component" value="Unassembled WGS sequence"/>
</dbReference>
<protein>
    <submittedName>
        <fullName evidence="2">Nucleotidyltransferase</fullName>
    </submittedName>
</protein>
<proteinExistence type="predicted"/>
<comment type="caution">
    <text evidence="2">The sequence shown here is derived from an EMBL/GenBank/DDBJ whole genome shotgun (WGS) entry which is preliminary data.</text>
</comment>
<gene>
    <name evidence="2" type="ORF">FRY97_03745</name>
</gene>
<keyword evidence="2" id="KW-0808">Transferase</keyword>
<dbReference type="Pfam" id="PF00483">
    <property type="entry name" value="NTP_transferase"/>
    <property type="match status" value="1"/>
</dbReference>
<keyword evidence="3" id="KW-1185">Reference proteome</keyword>
<dbReference type="OrthoDB" id="9779926at2"/>
<reference evidence="2 3" key="1">
    <citation type="submission" date="2019-08" db="EMBL/GenBank/DDBJ databases">
        <title>Genome of Phaeodactylibacter luteus.</title>
        <authorList>
            <person name="Bowman J.P."/>
        </authorList>
    </citation>
    <scope>NUCLEOTIDE SEQUENCE [LARGE SCALE GENOMIC DNA]</scope>
    <source>
        <strain evidence="2 3">KCTC 42180</strain>
    </source>
</reference>
<evidence type="ECO:0000313" key="2">
    <source>
        <dbReference type="EMBL" id="TXB67970.1"/>
    </source>
</evidence>
<dbReference type="RefSeq" id="WP_147166091.1">
    <property type="nucleotide sequence ID" value="NZ_VOOR01000005.1"/>
</dbReference>
<dbReference type="InterPro" id="IPR029044">
    <property type="entry name" value="Nucleotide-diphossugar_trans"/>
</dbReference>
<dbReference type="AlphaFoldDB" id="A0A5C6S283"/>
<dbReference type="SUPFAM" id="SSF53448">
    <property type="entry name" value="Nucleotide-diphospho-sugar transferases"/>
    <property type="match status" value="1"/>
</dbReference>
<evidence type="ECO:0000259" key="1">
    <source>
        <dbReference type="Pfam" id="PF00483"/>
    </source>
</evidence>